<reference evidence="8 9" key="1">
    <citation type="submission" date="2015-06" db="EMBL/GenBank/DDBJ databases">
        <title>Draft genome sequence of an Alphaproteobacteria species associated to the Mediterranean sponge Oscarella lobularis.</title>
        <authorList>
            <person name="Jourda C."/>
            <person name="Santini S."/>
            <person name="Claverie J.-M."/>
        </authorList>
    </citation>
    <scope>NUCLEOTIDE SEQUENCE [LARGE SCALE GENOMIC DNA]</scope>
    <source>
        <strain evidence="8">IGS</strain>
    </source>
</reference>
<dbReference type="EMBL" id="LFTY01000001">
    <property type="protein sequence ID" value="KMW60698.1"/>
    <property type="molecule type" value="Genomic_DNA"/>
</dbReference>
<dbReference type="Proteomes" id="UP000037178">
    <property type="component" value="Unassembled WGS sequence"/>
</dbReference>
<evidence type="ECO:0000256" key="5">
    <source>
        <dbReference type="ARBA" id="ARBA00023004"/>
    </source>
</evidence>
<keyword evidence="1" id="KW-0813">Transport</keyword>
<proteinExistence type="predicted"/>
<dbReference type="GO" id="GO:0020037">
    <property type="term" value="F:heme binding"/>
    <property type="evidence" value="ECO:0007669"/>
    <property type="project" value="InterPro"/>
</dbReference>
<keyword evidence="3 6" id="KW-0479">Metal-binding</keyword>
<dbReference type="InterPro" id="IPR050597">
    <property type="entry name" value="Cytochrome_c_Oxidase_Subunit"/>
</dbReference>
<organism evidence="8 9">
    <name type="scientific">Candidatus Rhodobacter oscarellae</name>
    <dbReference type="NCBI Taxonomy" id="1675527"/>
    <lineage>
        <taxon>Bacteria</taxon>
        <taxon>Pseudomonadati</taxon>
        <taxon>Pseudomonadota</taxon>
        <taxon>Alphaproteobacteria</taxon>
        <taxon>Rhodobacterales</taxon>
        <taxon>Rhodobacter group</taxon>
        <taxon>Rhodobacter</taxon>
    </lineage>
</organism>
<name>A0A0J9H542_9RHOB</name>
<dbReference type="Pfam" id="PF00034">
    <property type="entry name" value="Cytochrom_C"/>
    <property type="match status" value="1"/>
</dbReference>
<keyword evidence="2 6" id="KW-0349">Heme</keyword>
<dbReference type="PANTHER" id="PTHR33751:SF9">
    <property type="entry name" value="CYTOCHROME C4"/>
    <property type="match status" value="1"/>
</dbReference>
<evidence type="ECO:0000256" key="4">
    <source>
        <dbReference type="ARBA" id="ARBA00022982"/>
    </source>
</evidence>
<dbReference type="OrthoDB" id="9805828at2"/>
<dbReference type="PATRIC" id="fig|1675527.3.peg.920"/>
<dbReference type="InterPro" id="IPR036909">
    <property type="entry name" value="Cyt_c-like_dom_sf"/>
</dbReference>
<evidence type="ECO:0000313" key="9">
    <source>
        <dbReference type="Proteomes" id="UP000037178"/>
    </source>
</evidence>
<dbReference type="InterPro" id="IPR009056">
    <property type="entry name" value="Cyt_c-like_dom"/>
</dbReference>
<comment type="caution">
    <text evidence="8">The sequence shown here is derived from an EMBL/GenBank/DDBJ whole genome shotgun (WGS) entry which is preliminary data.</text>
</comment>
<dbReference type="PANTHER" id="PTHR33751">
    <property type="entry name" value="CBB3-TYPE CYTOCHROME C OXIDASE SUBUNIT FIXP"/>
    <property type="match status" value="1"/>
</dbReference>
<sequence length="108" mass="11625">MRAALIAGLLAAPAWAEDPPEVLFQIEGDVEYGTYLAGECTGCHKPDGGGDGIPAITGWDQETFRYVMHDYRAKTLKNPTMQMIAGRLGDDEIAALSAYFETLGTEGN</sequence>
<evidence type="ECO:0000256" key="2">
    <source>
        <dbReference type="ARBA" id="ARBA00022617"/>
    </source>
</evidence>
<evidence type="ECO:0000259" key="7">
    <source>
        <dbReference type="PROSITE" id="PS51007"/>
    </source>
</evidence>
<dbReference type="PROSITE" id="PS51007">
    <property type="entry name" value="CYTC"/>
    <property type="match status" value="1"/>
</dbReference>
<dbReference type="SUPFAM" id="SSF46626">
    <property type="entry name" value="Cytochrome c"/>
    <property type="match status" value="1"/>
</dbReference>
<dbReference type="STRING" id="1675527.AIOL_000862"/>
<feature type="domain" description="Cytochrome c" evidence="7">
    <location>
        <begin position="28"/>
        <end position="104"/>
    </location>
</feature>
<evidence type="ECO:0000256" key="1">
    <source>
        <dbReference type="ARBA" id="ARBA00022448"/>
    </source>
</evidence>
<accession>A0A0J9H542</accession>
<keyword evidence="9" id="KW-1185">Reference proteome</keyword>
<protein>
    <submittedName>
        <fullName evidence="8">Sulfite dehydrogenase cytochrome subunit SoxD</fullName>
    </submittedName>
</protein>
<evidence type="ECO:0000256" key="3">
    <source>
        <dbReference type="ARBA" id="ARBA00022723"/>
    </source>
</evidence>
<evidence type="ECO:0000313" key="8">
    <source>
        <dbReference type="EMBL" id="KMW60698.1"/>
    </source>
</evidence>
<evidence type="ECO:0000256" key="6">
    <source>
        <dbReference type="PROSITE-ProRule" id="PRU00433"/>
    </source>
</evidence>
<dbReference type="Gene3D" id="1.10.760.10">
    <property type="entry name" value="Cytochrome c-like domain"/>
    <property type="match status" value="1"/>
</dbReference>
<dbReference type="GO" id="GO:0009055">
    <property type="term" value="F:electron transfer activity"/>
    <property type="evidence" value="ECO:0007669"/>
    <property type="project" value="InterPro"/>
</dbReference>
<dbReference type="RefSeq" id="WP_049641741.1">
    <property type="nucleotide sequence ID" value="NZ_LFTY01000001.1"/>
</dbReference>
<dbReference type="GO" id="GO:0046872">
    <property type="term" value="F:metal ion binding"/>
    <property type="evidence" value="ECO:0007669"/>
    <property type="project" value="UniProtKB-KW"/>
</dbReference>
<keyword evidence="4" id="KW-0249">Electron transport</keyword>
<gene>
    <name evidence="8" type="ORF">AIOL_000862</name>
</gene>
<keyword evidence="5 6" id="KW-0408">Iron</keyword>
<dbReference type="AlphaFoldDB" id="A0A0J9H542"/>